<gene>
    <name evidence="2" type="ORF">C1N32_05410</name>
</gene>
<sequence length="319" mass="37140">MILFNKVLFDWINSSGLSRSDFIAKLQMFDYENFSGLDAITLSRWINGKTTPPIYKQILIGKCLNIDLVEFIISIDVSQLKCSSKLSRVVSNFVKVLDYVQPIFSYKKSRQQIKVYYDELDFQTFDMYFGEFYKNIDPLNKFISGLYELGNGLVYPAIRVLNENDEVVGHWVSVESLESLNGKYSFVSLTKKELKESCLINVCFFNNSKHYFELVVNAICNYLLMLKYNEKRFVYFFVSGYSTYEITKHAFGSEDVRYYPPKNKFTNLGVYLVKVDIIKSIANPILLPLVQEKLKCLKSCDSNCNRCNLKKYYQHLAEV</sequence>
<dbReference type="InterPro" id="IPR001387">
    <property type="entry name" value="Cro/C1-type_HTH"/>
</dbReference>
<proteinExistence type="predicted"/>
<dbReference type="CDD" id="cd00093">
    <property type="entry name" value="HTH_XRE"/>
    <property type="match status" value="1"/>
</dbReference>
<comment type="caution">
    <text evidence="2">The sequence shown here is derived from an EMBL/GenBank/DDBJ whole genome shotgun (WGS) entry which is preliminary data.</text>
</comment>
<name>A0A2J8I4T1_VIBDI</name>
<evidence type="ECO:0000313" key="3">
    <source>
        <dbReference type="Proteomes" id="UP000236449"/>
    </source>
</evidence>
<dbReference type="EMBL" id="POSK01000003">
    <property type="protein sequence ID" value="PNI05542.1"/>
    <property type="molecule type" value="Genomic_DNA"/>
</dbReference>
<organism evidence="2 3">
    <name type="scientific">Vibrio diazotrophicus</name>
    <dbReference type="NCBI Taxonomy" id="685"/>
    <lineage>
        <taxon>Bacteria</taxon>
        <taxon>Pseudomonadati</taxon>
        <taxon>Pseudomonadota</taxon>
        <taxon>Gammaproteobacteria</taxon>
        <taxon>Vibrionales</taxon>
        <taxon>Vibrionaceae</taxon>
        <taxon>Vibrio</taxon>
    </lineage>
</organism>
<dbReference type="Proteomes" id="UP000236449">
    <property type="component" value="Unassembled WGS sequence"/>
</dbReference>
<accession>A0A2J8I4T1</accession>
<evidence type="ECO:0000259" key="1">
    <source>
        <dbReference type="PROSITE" id="PS50943"/>
    </source>
</evidence>
<feature type="domain" description="HTH cro/C1-type" evidence="1">
    <location>
        <begin position="35"/>
        <end position="71"/>
    </location>
</feature>
<dbReference type="RefSeq" id="WP_102965621.1">
    <property type="nucleotide sequence ID" value="NZ_POSK01000003.1"/>
</dbReference>
<evidence type="ECO:0000313" key="2">
    <source>
        <dbReference type="EMBL" id="PNI05542.1"/>
    </source>
</evidence>
<reference evidence="2 3" key="1">
    <citation type="submission" date="2018-01" db="EMBL/GenBank/DDBJ databases">
        <title>Draft genome sequences of six Vibrio diazotrophicus strains isolated from deep-sea sediments of the Baltic Sea.</title>
        <authorList>
            <person name="Castillo D."/>
            <person name="Vandieken V."/>
            <person name="Chiang O."/>
            <person name="Middelboe M."/>
        </authorList>
    </citation>
    <scope>NUCLEOTIDE SEQUENCE [LARGE SCALE GENOMIC DNA]</scope>
    <source>
        <strain evidence="2 3">60.27F</strain>
    </source>
</reference>
<protein>
    <recommendedName>
        <fullName evidence="1">HTH cro/C1-type domain-containing protein</fullName>
    </recommendedName>
</protein>
<dbReference type="OrthoDB" id="5903551at2"/>
<dbReference type="AlphaFoldDB" id="A0A2J8I4T1"/>
<dbReference type="PROSITE" id="PS50943">
    <property type="entry name" value="HTH_CROC1"/>
    <property type="match status" value="1"/>
</dbReference>